<sequence length="328" mass="36009">MSIATARIDLPLRHLNPLDSTVVLTPEADEPGYWIGCASVLHEPLRNRFVLTYRQRRPRGHAGGDRGYRCAVAVSEDGVTFTDVWSVNKRELGSPSMERFSVIAVDGGYQLYISYVDPADNRWRIDLLEAQDVDGFDIASRREVLTAASTGTEGVKDPYVVRRGPVTYLIASYAAGLPTADGATAAHATADIYNVGVTTHPTGLATSVDGREFSWHGEVLGVGDGWDRYQARINSVVALDGGGYLGFYDGSASHQENYEERTGLAVSPDLFTWHRLTPDGPWTVAPHATGSVRYVDAHVIDGEWWIYFETTRPDGAHELRLARRAVSV</sequence>
<evidence type="ECO:0000313" key="1">
    <source>
        <dbReference type="EMBL" id="GES19731.1"/>
    </source>
</evidence>
<dbReference type="Gene3D" id="2.115.10.20">
    <property type="entry name" value="Glycosyl hydrolase domain, family 43"/>
    <property type="match status" value="2"/>
</dbReference>
<protein>
    <recommendedName>
        <fullName evidence="3">Glycosyl hydrolase family 32 N-terminal domain-containing protein</fullName>
    </recommendedName>
</protein>
<organism evidence="1 2">
    <name type="scientific">Acrocarpospora pleiomorpha</name>
    <dbReference type="NCBI Taxonomy" id="90975"/>
    <lineage>
        <taxon>Bacteria</taxon>
        <taxon>Bacillati</taxon>
        <taxon>Actinomycetota</taxon>
        <taxon>Actinomycetes</taxon>
        <taxon>Streptosporangiales</taxon>
        <taxon>Streptosporangiaceae</taxon>
        <taxon>Acrocarpospora</taxon>
    </lineage>
</organism>
<reference evidence="1 2" key="1">
    <citation type="submission" date="2019-10" db="EMBL/GenBank/DDBJ databases">
        <title>Whole genome shotgun sequence of Acrocarpospora pleiomorpha NBRC 16267.</title>
        <authorList>
            <person name="Ichikawa N."/>
            <person name="Kimura A."/>
            <person name="Kitahashi Y."/>
            <person name="Komaki H."/>
            <person name="Oguchi A."/>
        </authorList>
    </citation>
    <scope>NUCLEOTIDE SEQUENCE [LARGE SCALE GENOMIC DNA]</scope>
    <source>
        <strain evidence="1 2">NBRC 16267</strain>
    </source>
</reference>
<accession>A0A5M3XJ78</accession>
<evidence type="ECO:0008006" key="3">
    <source>
        <dbReference type="Google" id="ProtNLM"/>
    </source>
</evidence>
<name>A0A5M3XJ78_9ACTN</name>
<dbReference type="EMBL" id="BLAF01000013">
    <property type="protein sequence ID" value="GES19731.1"/>
    <property type="molecule type" value="Genomic_DNA"/>
</dbReference>
<proteinExistence type="predicted"/>
<dbReference type="SUPFAM" id="SSF75005">
    <property type="entry name" value="Arabinanase/levansucrase/invertase"/>
    <property type="match status" value="1"/>
</dbReference>
<dbReference type="AlphaFoldDB" id="A0A5M3XJ78"/>
<dbReference type="InterPro" id="IPR023296">
    <property type="entry name" value="Glyco_hydro_beta-prop_sf"/>
</dbReference>
<comment type="caution">
    <text evidence="1">The sequence shown here is derived from an EMBL/GenBank/DDBJ whole genome shotgun (WGS) entry which is preliminary data.</text>
</comment>
<dbReference type="RefSeq" id="WP_155344795.1">
    <property type="nucleotide sequence ID" value="NZ_BAAAHM010000028.1"/>
</dbReference>
<evidence type="ECO:0000313" key="2">
    <source>
        <dbReference type="Proteomes" id="UP000377595"/>
    </source>
</evidence>
<keyword evidence="2" id="KW-1185">Reference proteome</keyword>
<dbReference type="Proteomes" id="UP000377595">
    <property type="component" value="Unassembled WGS sequence"/>
</dbReference>
<dbReference type="OrthoDB" id="251398at2"/>
<gene>
    <name evidence="1" type="ORF">Aple_026270</name>
</gene>